<dbReference type="Pfam" id="PF00656">
    <property type="entry name" value="Peptidase_C14"/>
    <property type="match status" value="1"/>
</dbReference>
<feature type="domain" description="Peptidase C14 caspase" evidence="2">
    <location>
        <begin position="5"/>
        <end position="234"/>
    </location>
</feature>
<feature type="compositionally biased region" description="Pro residues" evidence="1">
    <location>
        <begin position="412"/>
        <end position="430"/>
    </location>
</feature>
<dbReference type="RefSeq" id="WP_221645762.1">
    <property type="nucleotide sequence ID" value="NZ_BAAAUH010000002.1"/>
</dbReference>
<dbReference type="PROSITE" id="PS00018">
    <property type="entry name" value="EF_HAND_1"/>
    <property type="match status" value="1"/>
</dbReference>
<reference evidence="5" key="1">
    <citation type="journal article" date="2019" name="Int. J. Syst. Evol. Microbiol.">
        <title>The Global Catalogue of Microorganisms (GCM) 10K type strain sequencing project: providing services to taxonomists for standard genome sequencing and annotation.</title>
        <authorList>
            <consortium name="The Broad Institute Genomics Platform"/>
            <consortium name="The Broad Institute Genome Sequencing Center for Infectious Disease"/>
            <person name="Wu L."/>
            <person name="Ma J."/>
        </authorList>
    </citation>
    <scope>NUCLEOTIDE SEQUENCE [LARGE SCALE GENOMIC DNA]</scope>
    <source>
        <strain evidence="5">JCM 9095</strain>
    </source>
</reference>
<accession>A0ABP6NW81</accession>
<dbReference type="NCBIfam" id="NF047832">
    <property type="entry name" value="caspase_w_EACC1"/>
    <property type="match status" value="1"/>
</dbReference>
<gene>
    <name evidence="4" type="ORF">GCM10010451_04420</name>
</gene>
<proteinExistence type="predicted"/>
<evidence type="ECO:0008006" key="6">
    <source>
        <dbReference type="Google" id="ProtNLM"/>
    </source>
</evidence>
<evidence type="ECO:0000313" key="4">
    <source>
        <dbReference type="EMBL" id="GAA3159755.1"/>
    </source>
</evidence>
<name>A0ABP6NW81_9ACTN</name>
<dbReference type="EMBL" id="BAAAUH010000002">
    <property type="protein sequence ID" value="GAA3159755.1"/>
    <property type="molecule type" value="Genomic_DNA"/>
</dbReference>
<evidence type="ECO:0000256" key="1">
    <source>
        <dbReference type="SAM" id="MobiDB-lite"/>
    </source>
</evidence>
<comment type="caution">
    <text evidence="4">The sequence shown here is derived from an EMBL/GenBank/DDBJ whole genome shotgun (WGS) entry which is preliminary data.</text>
</comment>
<dbReference type="Gene3D" id="3.40.50.1460">
    <property type="match status" value="1"/>
</dbReference>
<feature type="domain" description="Effector-associated" evidence="3">
    <location>
        <begin position="311"/>
        <end position="383"/>
    </location>
</feature>
<protein>
    <recommendedName>
        <fullName evidence="6">Caspase domain-containing protein</fullName>
    </recommendedName>
</protein>
<dbReference type="InterPro" id="IPR011600">
    <property type="entry name" value="Pept_C14_caspase"/>
</dbReference>
<evidence type="ECO:0000259" key="2">
    <source>
        <dbReference type="Pfam" id="PF00656"/>
    </source>
</evidence>
<feature type="region of interest" description="Disordered" evidence="1">
    <location>
        <begin position="250"/>
        <end position="302"/>
    </location>
</feature>
<evidence type="ECO:0000259" key="3">
    <source>
        <dbReference type="Pfam" id="PF19956"/>
    </source>
</evidence>
<organism evidence="4 5">
    <name type="scientific">Streptomyces virens</name>
    <dbReference type="NCBI Taxonomy" id="285572"/>
    <lineage>
        <taxon>Bacteria</taxon>
        <taxon>Bacillati</taxon>
        <taxon>Actinomycetota</taxon>
        <taxon>Actinomycetes</taxon>
        <taxon>Kitasatosporales</taxon>
        <taxon>Streptomycetaceae</taxon>
        <taxon>Streptomyces</taxon>
    </lineage>
</organism>
<feature type="domain" description="Effector-associated" evidence="3">
    <location>
        <begin position="465"/>
        <end position="535"/>
    </location>
</feature>
<dbReference type="Proteomes" id="UP001501866">
    <property type="component" value="Unassembled WGS sequence"/>
</dbReference>
<keyword evidence="5" id="KW-1185">Reference proteome</keyword>
<dbReference type="Pfam" id="PF19956">
    <property type="entry name" value="EAD2"/>
    <property type="match status" value="2"/>
</dbReference>
<dbReference type="InterPro" id="IPR045431">
    <property type="entry name" value="EAD2"/>
</dbReference>
<dbReference type="InterPro" id="IPR018247">
    <property type="entry name" value="EF_Hand_1_Ca_BS"/>
</dbReference>
<sequence length="547" mass="59307">MSAGRYALLVATGTYDNQALSRLRSPARDARELAQVLRDPRIGDFEVDMVVDGAHHQVTQAVEQFFLDRRRDDLLLLHISCHGLKNDNGELHFAARDTDRRLLASTSVPAQFVQRQMRQCRARSVVLLLDCCYSGAFLAASKGDTSVHIGDDLAGHGRAVITATNRTEYAWEGERVTELDPEPSQFTGALIEGLRTGRADRDGDGLIGLGELYDYVYEELQESRVRQRPQMWAELEYRIVVARSVRLAVPRRGEDHEHPLPQPSPATTTRHAPAPAPAPVPEPTSVRVPEPAGPGTDARPRDPLARLAVLADAMAELPCMEDPGGRGHFAAVLGDLLARPVDLRGVRLREDVVAIARTALHQDGGEDALLAAIEMFEGRPAADEVRLRLGPYGPAADGRTARAANGSRAHPYAPPPRGSLPEPYAPPPRSRPVGTNRVPRPGDPPAGADGARRADGRAVLLARLTDALCELSCMETPQGRAMFAMLLGDQLGRQVDLRGVRLREDAVAVARAVLAVPAGRRVLVAVVRILEGGPAGDELEWLIDAHD</sequence>
<feature type="region of interest" description="Disordered" evidence="1">
    <location>
        <begin position="396"/>
        <end position="453"/>
    </location>
</feature>
<evidence type="ECO:0000313" key="5">
    <source>
        <dbReference type="Proteomes" id="UP001501866"/>
    </source>
</evidence>